<keyword evidence="2" id="KW-1185">Reference proteome</keyword>
<evidence type="ECO:0000313" key="1">
    <source>
        <dbReference type="EMBL" id="KAJ9125789.1"/>
    </source>
</evidence>
<evidence type="ECO:0000313" key="2">
    <source>
        <dbReference type="Proteomes" id="UP001234202"/>
    </source>
</evidence>
<accession>A0ACC2XR45</accession>
<gene>
    <name evidence="1" type="ORF">QFC24_002573</name>
</gene>
<organism evidence="1 2">
    <name type="scientific">Naganishia onofrii</name>
    <dbReference type="NCBI Taxonomy" id="1851511"/>
    <lineage>
        <taxon>Eukaryota</taxon>
        <taxon>Fungi</taxon>
        <taxon>Dikarya</taxon>
        <taxon>Basidiomycota</taxon>
        <taxon>Agaricomycotina</taxon>
        <taxon>Tremellomycetes</taxon>
        <taxon>Filobasidiales</taxon>
        <taxon>Filobasidiaceae</taxon>
        <taxon>Naganishia</taxon>
    </lineage>
</organism>
<name>A0ACC2XR45_9TREE</name>
<comment type="caution">
    <text evidence="1">The sequence shown here is derived from an EMBL/GenBank/DDBJ whole genome shotgun (WGS) entry which is preliminary data.</text>
</comment>
<dbReference type="Proteomes" id="UP001234202">
    <property type="component" value="Unassembled WGS sequence"/>
</dbReference>
<protein>
    <submittedName>
        <fullName evidence="1">Uncharacterized protein</fullName>
    </submittedName>
</protein>
<proteinExistence type="predicted"/>
<reference evidence="1" key="1">
    <citation type="submission" date="2023-04" db="EMBL/GenBank/DDBJ databases">
        <title>Draft Genome sequencing of Naganishia species isolated from polar environments using Oxford Nanopore Technology.</title>
        <authorList>
            <person name="Leo P."/>
            <person name="Venkateswaran K."/>
        </authorList>
    </citation>
    <scope>NUCLEOTIDE SEQUENCE</scope>
    <source>
        <strain evidence="1">DBVPG 5303</strain>
    </source>
</reference>
<dbReference type="EMBL" id="JASBWV010000007">
    <property type="protein sequence ID" value="KAJ9125789.1"/>
    <property type="molecule type" value="Genomic_DNA"/>
</dbReference>
<sequence length="837" mass="92532">MSVCSHIGDLASQLSPPRSNQQVHKEECTLCFDNQDSPEGILVCLHCYNGGCLAPSRAHAALHYSRTAHPLALNIKRHRKAPAKRRDSSTDEPPMKKLAIVVLNEEELWEYEMNLRCFLCDDAGGVTVTSEDPRIKATVDGVLKSMASAQQSEVKAWEEELEMCEHTLMLQQEDAGKESTYSPSRIPILDEAHEPTDDLPLRIYTSVSPHCSQCDLTSNLWLCLTCGTVNCGRQQFGGVGGNGHALSHYAATGHGVGVKLGTITPEGGGDIYCYTCDDSRIDPELPRHLKHFGMDVVDMQKTDKSMTELQIEHNLKFDFSMTGDDGKELQPVSGPGLTGLKNLGNSCYMNSVLQSIFALPAFQQRYPASRAQEHYEICTAPLPADCLECQMYKISDGLLSGRYAHPAQSHPQPSTSTETPFQAEDNKPVFQEGIRPAMFKALVGKGHEEFSTMRQQDSEEFLQHLIKCLRQEAKRQGFDESREATEIFKFGMEQRLQCSECKGVSYRTDQVDSVSLPVPANEREDIVIGEGDGGSAAPKQKQYEPVDFKKCLDMVVEPEALEYSCPSCQKKVIATKQQRFKTFPRTLVVHMKKFQLVNWMPTKLDIPVTVQDELTMDEYLSAGRQEGEVELNESKESSLPEFNAPAMSQLEAMGFPQIRCQKALLATGNSDPEAAMNWLFEHMEDSDIDAPLQAINPTTSGSAGPEPSAEQVSMLADMGFTHAQAKKALRETDGNAERAVEWLFSHPDDNGEEAAAPIASASTTQSVGGSAVLPAHYRLKAFISHKGPSVHSGHYVATVREDDGSWVLFNDEKVVKAEGEGNDVMKSLAYLYIYERV</sequence>